<comment type="caution">
    <text evidence="1">The sequence shown here is derived from an EMBL/GenBank/DDBJ whole genome shotgun (WGS) entry which is preliminary data.</text>
</comment>
<accession>A0A2S8F1L6</accession>
<organism evidence="1 2">
    <name type="scientific">Blastopirellula marina</name>
    <dbReference type="NCBI Taxonomy" id="124"/>
    <lineage>
        <taxon>Bacteria</taxon>
        <taxon>Pseudomonadati</taxon>
        <taxon>Planctomycetota</taxon>
        <taxon>Planctomycetia</taxon>
        <taxon>Pirellulales</taxon>
        <taxon>Pirellulaceae</taxon>
        <taxon>Blastopirellula</taxon>
    </lineage>
</organism>
<dbReference type="AlphaFoldDB" id="A0A2S8F1L6"/>
<dbReference type="EMBL" id="PUIA01000069">
    <property type="protein sequence ID" value="PQO26068.1"/>
    <property type="molecule type" value="Genomic_DNA"/>
</dbReference>
<sequence>MDDRWNVAPDPLQYLREASEKYSANLICPYDETLKRHVRFVERMSQQQRNVFEQTCRKIVSPGEMSVIGDWCESVSHGTETERHVADSIRQLLWFLMELAEDGMPPFDEILRGVEIPFLYQKDAWNWDLPKDLRYIIGPALYFGERFPNESKMLHFFERSSRSEQEWLTSIATRIGENHDWPRISQWLSDSKSLHTLDVWRLGNLMDLCDMDCFD</sequence>
<evidence type="ECO:0000313" key="2">
    <source>
        <dbReference type="Proteomes" id="UP000240009"/>
    </source>
</evidence>
<name>A0A2S8F1L6_9BACT</name>
<evidence type="ECO:0000313" key="1">
    <source>
        <dbReference type="EMBL" id="PQO26068.1"/>
    </source>
</evidence>
<reference evidence="1 2" key="1">
    <citation type="submission" date="2018-02" db="EMBL/GenBank/DDBJ databases">
        <title>Comparative genomes isolates from brazilian mangrove.</title>
        <authorList>
            <person name="Araujo J.E."/>
            <person name="Taketani R.G."/>
            <person name="Silva M.C.P."/>
            <person name="Loureco M.V."/>
            <person name="Andreote F.D."/>
        </authorList>
    </citation>
    <scope>NUCLEOTIDE SEQUENCE [LARGE SCALE GENOMIC DNA]</scope>
    <source>
        <strain evidence="1 2">HEX-2 MGV</strain>
    </source>
</reference>
<gene>
    <name evidence="1" type="ORF">C5Y96_21705</name>
</gene>
<dbReference type="Proteomes" id="UP000240009">
    <property type="component" value="Unassembled WGS sequence"/>
</dbReference>
<dbReference type="OrthoDB" id="275637at2"/>
<proteinExistence type="predicted"/>
<dbReference type="RefSeq" id="WP_105357748.1">
    <property type="nucleotide sequence ID" value="NZ_PUIA01000069.1"/>
</dbReference>
<protein>
    <submittedName>
        <fullName evidence="1">Uncharacterized protein</fullName>
    </submittedName>
</protein>